<dbReference type="GO" id="GO:0032259">
    <property type="term" value="P:methylation"/>
    <property type="evidence" value="ECO:0007669"/>
    <property type="project" value="UniProtKB-KW"/>
</dbReference>
<comment type="caution">
    <text evidence="7">The sequence shown here is derived from an EMBL/GenBank/DDBJ whole genome shotgun (WGS) entry which is preliminary data.</text>
</comment>
<evidence type="ECO:0000256" key="4">
    <source>
        <dbReference type="ARBA" id="ARBA00022691"/>
    </source>
</evidence>
<keyword evidence="4" id="KW-0949">S-adenosyl-L-methionine</keyword>
<dbReference type="GO" id="GO:0006629">
    <property type="term" value="P:lipid metabolic process"/>
    <property type="evidence" value="ECO:0007669"/>
    <property type="project" value="UniProtKB-KW"/>
</dbReference>
<dbReference type="Proteomes" id="UP000477722">
    <property type="component" value="Unassembled WGS sequence"/>
</dbReference>
<dbReference type="PANTHER" id="PTHR43667">
    <property type="entry name" value="CYCLOPROPANE-FATTY-ACYL-PHOSPHOLIPID SYNTHASE"/>
    <property type="match status" value="1"/>
</dbReference>
<dbReference type="AlphaFoldDB" id="A0A6G4X591"/>
<evidence type="ECO:0000313" key="7">
    <source>
        <dbReference type="EMBL" id="NGO72302.1"/>
    </source>
</evidence>
<gene>
    <name evidence="7" type="ORF">G5C65_28915</name>
</gene>
<evidence type="ECO:0000259" key="6">
    <source>
        <dbReference type="Pfam" id="PF08242"/>
    </source>
</evidence>
<dbReference type="InterPro" id="IPR029063">
    <property type="entry name" value="SAM-dependent_MTases_sf"/>
</dbReference>
<keyword evidence="8" id="KW-1185">Reference proteome</keyword>
<dbReference type="InterPro" id="IPR050723">
    <property type="entry name" value="CFA/CMAS"/>
</dbReference>
<organism evidence="7 8">
    <name type="scientific">Streptomyces boncukensis</name>
    <dbReference type="NCBI Taxonomy" id="2711219"/>
    <lineage>
        <taxon>Bacteria</taxon>
        <taxon>Bacillati</taxon>
        <taxon>Actinomycetota</taxon>
        <taxon>Actinomycetes</taxon>
        <taxon>Kitasatosporales</taxon>
        <taxon>Streptomycetaceae</taxon>
        <taxon>Streptomyces</taxon>
    </lineage>
</organism>
<proteinExistence type="inferred from homology"/>
<dbReference type="SUPFAM" id="SSF53335">
    <property type="entry name" value="S-adenosyl-L-methionine-dependent methyltransferases"/>
    <property type="match status" value="1"/>
</dbReference>
<protein>
    <submittedName>
        <fullName evidence="7">Class I SAM-dependent methyltransferase</fullName>
    </submittedName>
</protein>
<evidence type="ECO:0000313" key="8">
    <source>
        <dbReference type="Proteomes" id="UP000477722"/>
    </source>
</evidence>
<evidence type="ECO:0000256" key="2">
    <source>
        <dbReference type="ARBA" id="ARBA00022603"/>
    </source>
</evidence>
<evidence type="ECO:0000256" key="1">
    <source>
        <dbReference type="ARBA" id="ARBA00010815"/>
    </source>
</evidence>
<feature type="domain" description="Methyltransferase type 12" evidence="6">
    <location>
        <begin position="83"/>
        <end position="184"/>
    </location>
</feature>
<reference evidence="7 8" key="1">
    <citation type="submission" date="2020-02" db="EMBL/GenBank/DDBJ databases">
        <title>Whole-genome analyses of novel actinobacteria.</title>
        <authorList>
            <person name="Sahin N."/>
            <person name="Tatar D."/>
        </authorList>
    </citation>
    <scope>NUCLEOTIDE SEQUENCE [LARGE SCALE GENOMIC DNA]</scope>
    <source>
        <strain evidence="7 8">SB3404</strain>
    </source>
</reference>
<dbReference type="GO" id="GO:0008168">
    <property type="term" value="F:methyltransferase activity"/>
    <property type="evidence" value="ECO:0007669"/>
    <property type="project" value="UniProtKB-KW"/>
</dbReference>
<keyword evidence="2 7" id="KW-0489">Methyltransferase</keyword>
<dbReference type="PANTHER" id="PTHR43667:SF1">
    <property type="entry name" value="CYCLOPROPANE-FATTY-ACYL-PHOSPHOLIPID SYNTHASE"/>
    <property type="match status" value="1"/>
</dbReference>
<accession>A0A6G4X591</accession>
<dbReference type="CDD" id="cd02440">
    <property type="entry name" value="AdoMet_MTases"/>
    <property type="match status" value="1"/>
</dbReference>
<comment type="similarity">
    <text evidence="1">Belongs to the CFA/CMAS family.</text>
</comment>
<name>A0A6G4X591_9ACTN</name>
<dbReference type="Pfam" id="PF08242">
    <property type="entry name" value="Methyltransf_12"/>
    <property type="match status" value="1"/>
</dbReference>
<evidence type="ECO:0000256" key="3">
    <source>
        <dbReference type="ARBA" id="ARBA00022679"/>
    </source>
</evidence>
<dbReference type="Gene3D" id="3.40.50.150">
    <property type="entry name" value="Vaccinia Virus protein VP39"/>
    <property type="match status" value="1"/>
</dbReference>
<evidence type="ECO:0000256" key="5">
    <source>
        <dbReference type="ARBA" id="ARBA00023098"/>
    </source>
</evidence>
<keyword evidence="3 7" id="KW-0808">Transferase</keyword>
<dbReference type="InterPro" id="IPR013217">
    <property type="entry name" value="Methyltransf_12"/>
</dbReference>
<keyword evidence="5" id="KW-0443">Lipid metabolism</keyword>
<dbReference type="EMBL" id="JAAKZZ010000434">
    <property type="protein sequence ID" value="NGO72302.1"/>
    <property type="molecule type" value="Genomic_DNA"/>
</dbReference>
<dbReference type="RefSeq" id="WP_165301997.1">
    <property type="nucleotide sequence ID" value="NZ_JAAKZZ010000434.1"/>
</dbReference>
<sequence>MRHAARHPARIGPYVRRLVRDWRLRRATGDDHVAYYRAVMRSDTARNPNGAVGTASQERWMALGELQFSYLRSHGLAPSHRLLEIGCGNLRAGWRFIDYLEPGHYYGVDISPDILLAAQRVLVSHGLQHKLPHLCVVDNLRLAHFPDAHFDAVHAHSVFSHSPRHVIEECLTHVPRVLKPGGFFDFTYNRTDGTEHHVLREDFYYRPGTLIALAEARGLTATPMEDWDALPHKQSKIRVTVDGGGRS</sequence>